<comment type="caution">
    <text evidence="2">The sequence shown here is derived from an EMBL/GenBank/DDBJ whole genome shotgun (WGS) entry which is preliminary data.</text>
</comment>
<dbReference type="InterPro" id="IPR015422">
    <property type="entry name" value="PyrdxlP-dep_Trfase_small"/>
</dbReference>
<dbReference type="Gene3D" id="3.40.640.10">
    <property type="entry name" value="Type I PLP-dependent aspartate aminotransferase-like (Major domain)"/>
    <property type="match status" value="1"/>
</dbReference>
<feature type="domain" description="Aminotransferase class V" evidence="1">
    <location>
        <begin position="26"/>
        <end position="394"/>
    </location>
</feature>
<reference evidence="2 3" key="1">
    <citation type="submission" date="2019-06" db="EMBL/GenBank/DDBJ databases">
        <title>Sequencing the genomes of 1000 actinobacteria strains.</title>
        <authorList>
            <person name="Klenk H.-P."/>
        </authorList>
    </citation>
    <scope>NUCLEOTIDE SEQUENCE [LARGE SCALE GENOMIC DNA]</scope>
    <source>
        <strain evidence="2 3">DSM 18935</strain>
    </source>
</reference>
<organism evidence="2 3">
    <name type="scientific">Marihabitans asiaticum</name>
    <dbReference type="NCBI Taxonomy" id="415218"/>
    <lineage>
        <taxon>Bacteria</taxon>
        <taxon>Bacillati</taxon>
        <taxon>Actinomycetota</taxon>
        <taxon>Actinomycetes</taxon>
        <taxon>Micrococcales</taxon>
        <taxon>Intrasporangiaceae</taxon>
        <taxon>Marihabitans</taxon>
    </lineage>
</organism>
<evidence type="ECO:0000313" key="3">
    <source>
        <dbReference type="Proteomes" id="UP000315628"/>
    </source>
</evidence>
<dbReference type="AlphaFoldDB" id="A0A560WEH3"/>
<dbReference type="SUPFAM" id="SSF53383">
    <property type="entry name" value="PLP-dependent transferases"/>
    <property type="match status" value="1"/>
</dbReference>
<accession>A0A560WEH3</accession>
<dbReference type="PANTHER" id="PTHR43586">
    <property type="entry name" value="CYSTEINE DESULFURASE"/>
    <property type="match status" value="1"/>
</dbReference>
<dbReference type="Pfam" id="PF00266">
    <property type="entry name" value="Aminotran_5"/>
    <property type="match status" value="1"/>
</dbReference>
<dbReference type="OrthoDB" id="7592443at2"/>
<gene>
    <name evidence="2" type="ORF">FB557_1585</name>
</gene>
<evidence type="ECO:0000259" key="1">
    <source>
        <dbReference type="Pfam" id="PF00266"/>
    </source>
</evidence>
<protein>
    <submittedName>
        <fullName evidence="2">Cysteine desulfurase family protein (TIGR01976 family)</fullName>
    </submittedName>
</protein>
<evidence type="ECO:0000313" key="2">
    <source>
        <dbReference type="EMBL" id="TWD16043.1"/>
    </source>
</evidence>
<dbReference type="InterPro" id="IPR000192">
    <property type="entry name" value="Aminotrans_V_dom"/>
</dbReference>
<name>A0A560WEH3_9MICO</name>
<dbReference type="PANTHER" id="PTHR43586:SF21">
    <property type="entry name" value="PYRIDOXAL PHOSPHATE (PLP)-DEPENDENT ASPARTATE AMINOTRANSFERASE SUPERFAMILY"/>
    <property type="match status" value="1"/>
</dbReference>
<dbReference type="InterPro" id="IPR011340">
    <property type="entry name" value="Cys_dSase-rel"/>
</dbReference>
<dbReference type="NCBIfam" id="TIGR01976">
    <property type="entry name" value="am_tr_V_VC1184"/>
    <property type="match status" value="1"/>
</dbReference>
<keyword evidence="3" id="KW-1185">Reference proteome</keyword>
<dbReference type="Proteomes" id="UP000315628">
    <property type="component" value="Unassembled WGS sequence"/>
</dbReference>
<dbReference type="InterPro" id="IPR015424">
    <property type="entry name" value="PyrdxlP-dep_Trfase"/>
</dbReference>
<sequence length="401" mass="42493">MATTPEYDVQRVRAEVPALAEGLAHFDGPGGTQTPFAVGRAVADTLLSAVSNRGTVTPSERRAEEIVAACRSAIGDLVGTDPGGVIFGRSATALTYDLSRALASTWGAGDEVVVSRLDHDSNVRPWVQAVERAGATVRWADFDPATGEQGLEHFAAVIGERTRLVALTGASNLIGTIPPVRAVADLAHEVGGLVWVDGVHSSAHRLPDREGVGADFWSCSPYKFLGPHCGTVSADPALLETLRMDKLVPSSDAVPERFELGTLPYELMAGATAAVNFLADLVPAEGNRRERLRASYAALHDHESVLLARLDTGLREVPGVRVYSNAAERTPTLLFTIDGRDPQAIREHLAARGVAAPASHFYAIECSRRLGLGDGGGVRVGLAPYTDGSDVDRLLDGLREL</sequence>
<dbReference type="InterPro" id="IPR015421">
    <property type="entry name" value="PyrdxlP-dep_Trfase_major"/>
</dbReference>
<dbReference type="EMBL" id="VIUW01000002">
    <property type="protein sequence ID" value="TWD16043.1"/>
    <property type="molecule type" value="Genomic_DNA"/>
</dbReference>
<dbReference type="Gene3D" id="3.90.1150.10">
    <property type="entry name" value="Aspartate Aminotransferase, domain 1"/>
    <property type="match status" value="1"/>
</dbReference>
<proteinExistence type="predicted"/>
<dbReference type="RefSeq" id="WP_144857028.1">
    <property type="nucleotide sequence ID" value="NZ_BAAAYT010000001.1"/>
</dbReference>